<dbReference type="AlphaFoldDB" id="A0A101M3Y6"/>
<dbReference type="EMBL" id="LKAM01000001">
    <property type="protein sequence ID" value="KUM50442.1"/>
    <property type="molecule type" value="Genomic_DNA"/>
</dbReference>
<geneLocation type="mitochondrion" evidence="1"/>
<keyword evidence="1" id="KW-0496">Mitochondrion</keyword>
<evidence type="ECO:0000313" key="1">
    <source>
        <dbReference type="EMBL" id="KUM50442.1"/>
    </source>
</evidence>
<protein>
    <submittedName>
        <fullName evidence="1">Uncharacterized protein</fullName>
    </submittedName>
</protein>
<comment type="caution">
    <text evidence="1">The sequence shown here is derived from an EMBL/GenBank/DDBJ whole genome shotgun (WGS) entry which is preliminary data.</text>
</comment>
<accession>A0A101M3Y6</accession>
<proteinExistence type="predicted"/>
<organism evidence="1">
    <name type="scientific">Picea glauca</name>
    <name type="common">White spruce</name>
    <name type="synonym">Pinus glauca</name>
    <dbReference type="NCBI Taxonomy" id="3330"/>
    <lineage>
        <taxon>Eukaryota</taxon>
        <taxon>Viridiplantae</taxon>
        <taxon>Streptophyta</taxon>
        <taxon>Embryophyta</taxon>
        <taxon>Tracheophyta</taxon>
        <taxon>Spermatophyta</taxon>
        <taxon>Pinopsida</taxon>
        <taxon>Pinidae</taxon>
        <taxon>Conifers I</taxon>
        <taxon>Pinales</taxon>
        <taxon>Pinaceae</taxon>
        <taxon>Picea</taxon>
    </lineage>
</organism>
<reference evidence="1" key="1">
    <citation type="journal article" date="2015" name="Genome Biol. Evol.">
        <title>Organellar Genomes of White Spruce (Picea glauca): Assembly and Annotation.</title>
        <authorList>
            <person name="Jackman S.D."/>
            <person name="Warren R.L."/>
            <person name="Gibb E.A."/>
            <person name="Vandervalk B.P."/>
            <person name="Mohamadi H."/>
            <person name="Chu J."/>
            <person name="Raymond A."/>
            <person name="Pleasance S."/>
            <person name="Coope R."/>
            <person name="Wildung M.R."/>
            <person name="Ritland C.E."/>
            <person name="Bousquet J."/>
            <person name="Jones S.J."/>
            <person name="Bohlmann J."/>
            <person name="Birol I."/>
        </authorList>
    </citation>
    <scope>NUCLEOTIDE SEQUENCE [LARGE SCALE GENOMIC DNA]</scope>
    <source>
        <tissue evidence="1">Flushing bud</tissue>
    </source>
</reference>
<name>A0A101M3Y6_PICGL</name>
<gene>
    <name evidence="1" type="ORF">ABT39_MTgene285</name>
</gene>
<sequence length="102" mass="11428">MYFLVQLNTGKILNNGRIGVCSSRHVLVKPVHPFLYPPSSYLSLGNLFNLILRNILTILLGKRIHTAFGGNILGNLCPRPYCLYPQPWDHPEAQPMPSSLVT</sequence>